<dbReference type="InterPro" id="IPR036737">
    <property type="entry name" value="OmpA-like_sf"/>
</dbReference>
<keyword evidence="3 5" id="KW-0472">Membrane</keyword>
<feature type="compositionally biased region" description="Basic and acidic residues" evidence="6">
    <location>
        <begin position="464"/>
        <end position="479"/>
    </location>
</feature>
<feature type="region of interest" description="Disordered" evidence="6">
    <location>
        <begin position="706"/>
        <end position="732"/>
    </location>
</feature>
<dbReference type="InterPro" id="IPR006665">
    <property type="entry name" value="OmpA-like"/>
</dbReference>
<dbReference type="InterPro" id="IPR050330">
    <property type="entry name" value="Bact_OuterMem_StrucFunc"/>
</dbReference>
<gene>
    <name evidence="9" type="ORF">SAMN05720469_13011</name>
</gene>
<reference evidence="10" key="1">
    <citation type="submission" date="2016-11" db="EMBL/GenBank/DDBJ databases">
        <authorList>
            <person name="Varghese N."/>
            <person name="Submissions S."/>
        </authorList>
    </citation>
    <scope>NUCLEOTIDE SEQUENCE [LARGE SCALE GENOMIC DNA]</scope>
    <source>
        <strain evidence="10">UWOS</strain>
    </source>
</reference>
<dbReference type="PROSITE" id="PS01068">
    <property type="entry name" value="OMPA_1"/>
    <property type="match status" value="1"/>
</dbReference>
<proteinExistence type="predicted"/>
<dbReference type="Proteomes" id="UP000184275">
    <property type="component" value="Unassembled WGS sequence"/>
</dbReference>
<evidence type="ECO:0000256" key="2">
    <source>
        <dbReference type="ARBA" id="ARBA00022729"/>
    </source>
</evidence>
<dbReference type="SUPFAM" id="SSF103647">
    <property type="entry name" value="TSP type-3 repeat"/>
    <property type="match status" value="3"/>
</dbReference>
<dbReference type="Gene3D" id="4.10.1080.10">
    <property type="entry name" value="TSP type-3 repeat"/>
    <property type="match status" value="2"/>
</dbReference>
<dbReference type="Pfam" id="PF02412">
    <property type="entry name" value="TSP_3"/>
    <property type="match status" value="8"/>
</dbReference>
<dbReference type="PANTHER" id="PTHR30329:SF21">
    <property type="entry name" value="LIPOPROTEIN YIAD-RELATED"/>
    <property type="match status" value="1"/>
</dbReference>
<keyword evidence="2 7" id="KW-0732">Signal</keyword>
<dbReference type="AlphaFoldDB" id="A0A1M6XBM5"/>
<evidence type="ECO:0000256" key="6">
    <source>
        <dbReference type="SAM" id="MobiDB-lite"/>
    </source>
</evidence>
<dbReference type="EMBL" id="FRAW01000030">
    <property type="protein sequence ID" value="SHL03361.1"/>
    <property type="molecule type" value="Genomic_DNA"/>
</dbReference>
<dbReference type="InterPro" id="IPR006690">
    <property type="entry name" value="OMPA-like_CS"/>
</dbReference>
<feature type="compositionally biased region" description="Basic and acidic residues" evidence="6">
    <location>
        <begin position="722"/>
        <end position="732"/>
    </location>
</feature>
<dbReference type="SUPFAM" id="SSF103088">
    <property type="entry name" value="OmpA-like"/>
    <property type="match status" value="1"/>
</dbReference>
<dbReference type="PRINTS" id="PR01021">
    <property type="entry name" value="OMPADOMAIN"/>
</dbReference>
<dbReference type="Gene3D" id="3.30.1330.60">
    <property type="entry name" value="OmpA-like domain"/>
    <property type="match status" value="1"/>
</dbReference>
<evidence type="ECO:0000256" key="7">
    <source>
        <dbReference type="SAM" id="SignalP"/>
    </source>
</evidence>
<dbReference type="RefSeq" id="WP_073305633.1">
    <property type="nucleotide sequence ID" value="NZ_FRAW01000030.1"/>
</dbReference>
<dbReference type="PANTHER" id="PTHR30329">
    <property type="entry name" value="STATOR ELEMENT OF FLAGELLAR MOTOR COMPLEX"/>
    <property type="match status" value="1"/>
</dbReference>
<sequence>MNLKKVTSVVLLAAAVSMAQSGLKGGSDGLHQQNAWTLGQWGVSAGLGMSGTLDSWAMSRGGIYSVNGKTYAMPKNSPSFDFNLYAAVGLLPFLDIGLSMPYYYDHIDDGMAGAAELWAAGFGDLELWTKIRAPFLKESNPFQVALLLQMSVPTGETGYGARVRHVWYMNDGATQAFTADQIILSASLIGTADLTKIDVPLRFNAYAGYVATIDYGANTLIWGAAANYIINPLLDAFLEFNAETRIEETHIPRMPYDLDPMVLTPGVRFHLPYHIDVALGLDIGLKNFNNPTFDTEKEMEQGHGFSIYHESEDGIKSKTYVQNEAHYGVSALIGWRLGGSTPKDSDGDGIDDKKDLCPHTPKDAPIDEKGCPLDSDKDSIPDFQDKCPNTPQGVAVDSIGCPLDSDKDGIPDSFDKCLNTQEGTSIDSTGCPLDSDKDGVPDSADKCPNTKEGITVDSTGCPADSDKDGVADSFDKCPNTKEGVSVDSTGCPLDSDKDGVPDSFDKCPNSKEGITVDSTGCPADSDKDGVADSFDKCPNTKEGVSVDTLGCPLDGDKDGVPDSFDKCPNSQEGEPVDSTGCPLDSDQDGVPDISDKCPNTLPGVKIDNKGCPVNKKQDLSKLKQGIQFKSNSAELTKASYATLDDIVRLLNQIPQANLEVQGHTDNTGSEELNNKLSQERAQTVVNYFVKKGISSDRVRAVGFGSSKPIADNKTKKGRTQNRRVELVPFQKD</sequence>
<evidence type="ECO:0000313" key="9">
    <source>
        <dbReference type="EMBL" id="SHL03361.1"/>
    </source>
</evidence>
<keyword evidence="4" id="KW-0998">Cell outer membrane</keyword>
<dbReference type="CDD" id="cd07185">
    <property type="entry name" value="OmpA_C-like"/>
    <property type="match status" value="1"/>
</dbReference>
<keyword evidence="10" id="KW-1185">Reference proteome</keyword>
<accession>A0A1M6XBM5</accession>
<evidence type="ECO:0000256" key="5">
    <source>
        <dbReference type="PROSITE-ProRule" id="PRU00473"/>
    </source>
</evidence>
<dbReference type="GO" id="GO:0009279">
    <property type="term" value="C:cell outer membrane"/>
    <property type="evidence" value="ECO:0007669"/>
    <property type="project" value="UniProtKB-SubCell"/>
</dbReference>
<dbReference type="InterPro" id="IPR028974">
    <property type="entry name" value="TSP_type-3_rpt"/>
</dbReference>
<feature type="signal peptide" evidence="7">
    <location>
        <begin position="1"/>
        <end position="19"/>
    </location>
</feature>
<dbReference type="InterPro" id="IPR006664">
    <property type="entry name" value="OMP_bac"/>
</dbReference>
<feature type="region of interest" description="Disordered" evidence="6">
    <location>
        <begin position="428"/>
        <end position="523"/>
    </location>
</feature>
<protein>
    <submittedName>
        <fullName evidence="9">Thrombospondin type 3 repeat-containing protein</fullName>
    </submittedName>
</protein>
<organism evidence="9 10">
    <name type="scientific">Fibrobacter intestinalis</name>
    <dbReference type="NCBI Taxonomy" id="28122"/>
    <lineage>
        <taxon>Bacteria</taxon>
        <taxon>Pseudomonadati</taxon>
        <taxon>Fibrobacterota</taxon>
        <taxon>Fibrobacteria</taxon>
        <taxon>Fibrobacterales</taxon>
        <taxon>Fibrobacteraceae</taxon>
        <taxon>Fibrobacter</taxon>
    </lineage>
</organism>
<evidence type="ECO:0000313" key="10">
    <source>
        <dbReference type="Proteomes" id="UP000184275"/>
    </source>
</evidence>
<comment type="subcellular location">
    <subcellularLocation>
        <location evidence="1">Cell outer membrane</location>
    </subcellularLocation>
</comment>
<feature type="compositionally biased region" description="Basic and acidic residues" evidence="6">
    <location>
        <begin position="494"/>
        <end position="509"/>
    </location>
</feature>
<dbReference type="GO" id="GO:0007155">
    <property type="term" value="P:cell adhesion"/>
    <property type="evidence" value="ECO:0007669"/>
    <property type="project" value="InterPro"/>
</dbReference>
<feature type="region of interest" description="Disordered" evidence="6">
    <location>
        <begin position="560"/>
        <end position="594"/>
    </location>
</feature>
<evidence type="ECO:0000259" key="8">
    <source>
        <dbReference type="PROSITE" id="PS51123"/>
    </source>
</evidence>
<feature type="domain" description="OmpA-like" evidence="8">
    <location>
        <begin position="615"/>
        <end position="732"/>
    </location>
</feature>
<dbReference type="InterPro" id="IPR003367">
    <property type="entry name" value="Thrombospondin_3-like_rpt"/>
</dbReference>
<dbReference type="PROSITE" id="PS51123">
    <property type="entry name" value="OMPA_2"/>
    <property type="match status" value="1"/>
</dbReference>
<evidence type="ECO:0000256" key="1">
    <source>
        <dbReference type="ARBA" id="ARBA00004442"/>
    </source>
</evidence>
<name>A0A1M6XBM5_9BACT</name>
<evidence type="ECO:0000256" key="4">
    <source>
        <dbReference type="ARBA" id="ARBA00023237"/>
    </source>
</evidence>
<dbReference type="GO" id="GO:0005509">
    <property type="term" value="F:calcium ion binding"/>
    <property type="evidence" value="ECO:0007669"/>
    <property type="project" value="InterPro"/>
</dbReference>
<feature type="compositionally biased region" description="Basic and acidic residues" evidence="6">
    <location>
        <begin position="434"/>
        <end position="449"/>
    </location>
</feature>
<dbReference type="Pfam" id="PF00691">
    <property type="entry name" value="OmpA"/>
    <property type="match status" value="1"/>
</dbReference>
<evidence type="ECO:0000256" key="3">
    <source>
        <dbReference type="ARBA" id="ARBA00023136"/>
    </source>
</evidence>
<feature type="chain" id="PRO_5012861790" evidence="7">
    <location>
        <begin position="20"/>
        <end position="732"/>
    </location>
</feature>